<organism evidence="4 5">
    <name type="scientific">Pararhodobacter zhoushanensis</name>
    <dbReference type="NCBI Taxonomy" id="2479545"/>
    <lineage>
        <taxon>Bacteria</taxon>
        <taxon>Pseudomonadati</taxon>
        <taxon>Pseudomonadota</taxon>
        <taxon>Alphaproteobacteria</taxon>
        <taxon>Rhodobacterales</taxon>
        <taxon>Paracoccaceae</taxon>
        <taxon>Pararhodobacter</taxon>
    </lineage>
</organism>
<comment type="caution">
    <text evidence="4">The sequence shown here is derived from an EMBL/GenBank/DDBJ whole genome shotgun (WGS) entry which is preliminary data.</text>
</comment>
<dbReference type="InterPro" id="IPR000182">
    <property type="entry name" value="GNAT_dom"/>
</dbReference>
<sequence length="125" mass="13524">MPATSREIGRRPAPMDADYATLIADGCVWVAGDGAALAYAAFWPLGDHLYLDAIAVLPEAAGQGLGRALMDHAEAEARAQGLGAIRLYTNAAMTENLTLYPYLGFTQTGRRVTDGFDRVYFEKRL</sequence>
<evidence type="ECO:0000256" key="2">
    <source>
        <dbReference type="ARBA" id="ARBA00023315"/>
    </source>
</evidence>
<dbReference type="CDD" id="cd04301">
    <property type="entry name" value="NAT_SF"/>
    <property type="match status" value="1"/>
</dbReference>
<accession>A0ABT3GTA8</accession>
<keyword evidence="2" id="KW-0012">Acyltransferase</keyword>
<keyword evidence="5" id="KW-1185">Reference proteome</keyword>
<feature type="domain" description="N-acetyltransferase" evidence="3">
    <location>
        <begin position="1"/>
        <end position="125"/>
    </location>
</feature>
<evidence type="ECO:0000313" key="4">
    <source>
        <dbReference type="EMBL" id="MCW1930771.1"/>
    </source>
</evidence>
<proteinExistence type="predicted"/>
<dbReference type="PANTHER" id="PTHR43877">
    <property type="entry name" value="AMINOALKYLPHOSPHONATE N-ACETYLTRANSFERASE-RELATED-RELATED"/>
    <property type="match status" value="1"/>
</dbReference>
<reference evidence="4 5" key="1">
    <citation type="submission" date="2022-10" db="EMBL/GenBank/DDBJ databases">
        <title>Pararhodobacter sp. nov., isolated from marine algae.</title>
        <authorList>
            <person name="Choi B.J."/>
            <person name="Kim J.M."/>
            <person name="Lee J.K."/>
            <person name="Choi D.G."/>
            <person name="Jeon C.O."/>
        </authorList>
    </citation>
    <scope>NUCLEOTIDE SEQUENCE [LARGE SCALE GENOMIC DNA]</scope>
    <source>
        <strain evidence="4 5">ZQ420</strain>
    </source>
</reference>
<evidence type="ECO:0000256" key="1">
    <source>
        <dbReference type="ARBA" id="ARBA00022679"/>
    </source>
</evidence>
<dbReference type="PROSITE" id="PS51186">
    <property type="entry name" value="GNAT"/>
    <property type="match status" value="1"/>
</dbReference>
<dbReference type="Pfam" id="PF00583">
    <property type="entry name" value="Acetyltransf_1"/>
    <property type="match status" value="1"/>
</dbReference>
<dbReference type="EMBL" id="JAPDFL010000001">
    <property type="protein sequence ID" value="MCW1930771.1"/>
    <property type="molecule type" value="Genomic_DNA"/>
</dbReference>
<protein>
    <submittedName>
        <fullName evidence="4">GNAT family N-acetyltransferase</fullName>
    </submittedName>
</protein>
<dbReference type="Proteomes" id="UP001208938">
    <property type="component" value="Unassembled WGS sequence"/>
</dbReference>
<keyword evidence="1" id="KW-0808">Transferase</keyword>
<name>A0ABT3GTA8_9RHOB</name>
<dbReference type="InterPro" id="IPR050832">
    <property type="entry name" value="Bact_Acetyltransf"/>
</dbReference>
<evidence type="ECO:0000259" key="3">
    <source>
        <dbReference type="PROSITE" id="PS51186"/>
    </source>
</evidence>
<dbReference type="Gene3D" id="3.40.630.30">
    <property type="match status" value="1"/>
</dbReference>
<dbReference type="SUPFAM" id="SSF55729">
    <property type="entry name" value="Acyl-CoA N-acyltransferases (Nat)"/>
    <property type="match status" value="1"/>
</dbReference>
<gene>
    <name evidence="4" type="ORF">OKW52_00410</name>
</gene>
<dbReference type="PANTHER" id="PTHR43877:SF2">
    <property type="entry name" value="AMINOALKYLPHOSPHONATE N-ACETYLTRANSFERASE-RELATED"/>
    <property type="match status" value="1"/>
</dbReference>
<dbReference type="InterPro" id="IPR016181">
    <property type="entry name" value="Acyl_CoA_acyltransferase"/>
</dbReference>
<evidence type="ECO:0000313" key="5">
    <source>
        <dbReference type="Proteomes" id="UP001208938"/>
    </source>
</evidence>
<dbReference type="RefSeq" id="WP_264503948.1">
    <property type="nucleotide sequence ID" value="NZ_JAPDFL010000001.1"/>
</dbReference>